<dbReference type="EMBL" id="SMMG02000002">
    <property type="protein sequence ID" value="KAA3483196.1"/>
    <property type="molecule type" value="Genomic_DNA"/>
</dbReference>
<name>A0A5B6WPL1_9ROSI</name>
<gene>
    <name evidence="1" type="ORF">EPI10_005388</name>
</gene>
<dbReference type="AlphaFoldDB" id="A0A5B6WPL1"/>
<protein>
    <submittedName>
        <fullName evidence="1">DNA/RNA polymerases superfamily protein</fullName>
    </submittedName>
</protein>
<dbReference type="GO" id="GO:0003676">
    <property type="term" value="F:nucleic acid binding"/>
    <property type="evidence" value="ECO:0007669"/>
    <property type="project" value="InterPro"/>
</dbReference>
<dbReference type="Proteomes" id="UP000325315">
    <property type="component" value="Unassembled WGS sequence"/>
</dbReference>
<dbReference type="OrthoDB" id="996762at2759"/>
<dbReference type="PANTHER" id="PTHR45835">
    <property type="entry name" value="YALI0A06105P"/>
    <property type="match status" value="1"/>
</dbReference>
<proteinExistence type="predicted"/>
<dbReference type="PANTHER" id="PTHR45835:SF99">
    <property type="entry name" value="CHROMO DOMAIN-CONTAINING PROTEIN-RELATED"/>
    <property type="match status" value="1"/>
</dbReference>
<dbReference type="Gene3D" id="3.30.420.10">
    <property type="entry name" value="Ribonuclease H-like superfamily/Ribonuclease H"/>
    <property type="match status" value="1"/>
</dbReference>
<sequence>MLRGCIIKFRGSWEEHFPLAKFSYNNRFQSSIQMALYEALYGRKCRTPLCWTELGERKILGLEVDRLKATSNRQKSYVALKRKDIEYNVRDQVFLKVLHGKKC</sequence>
<evidence type="ECO:0000313" key="1">
    <source>
        <dbReference type="EMBL" id="KAA3483196.1"/>
    </source>
</evidence>
<keyword evidence="2" id="KW-1185">Reference proteome</keyword>
<accession>A0A5B6WPL1</accession>
<evidence type="ECO:0000313" key="2">
    <source>
        <dbReference type="Proteomes" id="UP000325315"/>
    </source>
</evidence>
<dbReference type="InterPro" id="IPR036397">
    <property type="entry name" value="RNaseH_sf"/>
</dbReference>
<organism evidence="1 2">
    <name type="scientific">Gossypium australe</name>
    <dbReference type="NCBI Taxonomy" id="47621"/>
    <lineage>
        <taxon>Eukaryota</taxon>
        <taxon>Viridiplantae</taxon>
        <taxon>Streptophyta</taxon>
        <taxon>Embryophyta</taxon>
        <taxon>Tracheophyta</taxon>
        <taxon>Spermatophyta</taxon>
        <taxon>Magnoliopsida</taxon>
        <taxon>eudicotyledons</taxon>
        <taxon>Gunneridae</taxon>
        <taxon>Pentapetalae</taxon>
        <taxon>rosids</taxon>
        <taxon>malvids</taxon>
        <taxon>Malvales</taxon>
        <taxon>Malvaceae</taxon>
        <taxon>Malvoideae</taxon>
        <taxon>Gossypium</taxon>
    </lineage>
</organism>
<comment type="caution">
    <text evidence="1">The sequence shown here is derived from an EMBL/GenBank/DDBJ whole genome shotgun (WGS) entry which is preliminary data.</text>
</comment>
<reference evidence="2" key="1">
    <citation type="journal article" date="2019" name="Plant Biotechnol. J.">
        <title>Genome sequencing of the Australian wild diploid species Gossypium australe highlights disease resistance and delayed gland morphogenesis.</title>
        <authorList>
            <person name="Cai Y."/>
            <person name="Cai X."/>
            <person name="Wang Q."/>
            <person name="Wang P."/>
            <person name="Zhang Y."/>
            <person name="Cai C."/>
            <person name="Xu Y."/>
            <person name="Wang K."/>
            <person name="Zhou Z."/>
            <person name="Wang C."/>
            <person name="Geng S."/>
            <person name="Li B."/>
            <person name="Dong Q."/>
            <person name="Hou Y."/>
            <person name="Wang H."/>
            <person name="Ai P."/>
            <person name="Liu Z."/>
            <person name="Yi F."/>
            <person name="Sun M."/>
            <person name="An G."/>
            <person name="Cheng J."/>
            <person name="Zhang Y."/>
            <person name="Shi Q."/>
            <person name="Xie Y."/>
            <person name="Shi X."/>
            <person name="Chang Y."/>
            <person name="Huang F."/>
            <person name="Chen Y."/>
            <person name="Hong S."/>
            <person name="Mi L."/>
            <person name="Sun Q."/>
            <person name="Zhang L."/>
            <person name="Zhou B."/>
            <person name="Peng R."/>
            <person name="Zhang X."/>
            <person name="Liu F."/>
        </authorList>
    </citation>
    <scope>NUCLEOTIDE SEQUENCE [LARGE SCALE GENOMIC DNA]</scope>
    <source>
        <strain evidence="2">cv. PA1801</strain>
    </source>
</reference>